<evidence type="ECO:0000256" key="7">
    <source>
        <dbReference type="ARBA" id="ARBA00023136"/>
    </source>
</evidence>
<evidence type="ECO:0000256" key="2">
    <source>
        <dbReference type="ARBA" id="ARBA00022448"/>
    </source>
</evidence>
<evidence type="ECO:0000256" key="8">
    <source>
        <dbReference type="ARBA" id="ARBA00023170"/>
    </source>
</evidence>
<dbReference type="Gene3D" id="2.40.170.20">
    <property type="entry name" value="TonB-dependent receptor, beta-barrel domain"/>
    <property type="match status" value="1"/>
</dbReference>
<evidence type="ECO:0000256" key="11">
    <source>
        <dbReference type="RuleBase" id="RU003357"/>
    </source>
</evidence>
<dbReference type="GO" id="GO:0015344">
    <property type="term" value="F:siderophore uptake transmembrane transporter activity"/>
    <property type="evidence" value="ECO:0007669"/>
    <property type="project" value="TreeGrafter"/>
</dbReference>
<evidence type="ECO:0000256" key="1">
    <source>
        <dbReference type="ARBA" id="ARBA00004571"/>
    </source>
</evidence>
<dbReference type="Pfam" id="PF00593">
    <property type="entry name" value="TonB_dep_Rec_b-barrel"/>
    <property type="match status" value="1"/>
</dbReference>
<dbReference type="PROSITE" id="PS52016">
    <property type="entry name" value="TONB_DEPENDENT_REC_3"/>
    <property type="match status" value="1"/>
</dbReference>
<dbReference type="AlphaFoldDB" id="A0A1I2PZD3"/>
<protein>
    <submittedName>
        <fullName evidence="15">TonB-linked outer membrane protein, SusC/RagA family</fullName>
    </submittedName>
</protein>
<dbReference type="NCBIfam" id="TIGR04056">
    <property type="entry name" value="OMP_RagA_SusC"/>
    <property type="match status" value="1"/>
</dbReference>
<keyword evidence="4 10" id="KW-0812">Transmembrane</keyword>
<dbReference type="InterPro" id="IPR008969">
    <property type="entry name" value="CarboxyPept-like_regulatory"/>
</dbReference>
<dbReference type="InterPro" id="IPR036942">
    <property type="entry name" value="Beta-barrel_TonB_sf"/>
</dbReference>
<evidence type="ECO:0000259" key="13">
    <source>
        <dbReference type="Pfam" id="PF00593"/>
    </source>
</evidence>
<feature type="chain" id="PRO_5011515372" evidence="12">
    <location>
        <begin position="22"/>
        <end position="1025"/>
    </location>
</feature>
<evidence type="ECO:0000259" key="14">
    <source>
        <dbReference type="Pfam" id="PF07715"/>
    </source>
</evidence>
<dbReference type="InterPro" id="IPR012910">
    <property type="entry name" value="Plug_dom"/>
</dbReference>
<dbReference type="Proteomes" id="UP000199116">
    <property type="component" value="Unassembled WGS sequence"/>
</dbReference>
<feature type="domain" description="TonB-dependent receptor plug" evidence="14">
    <location>
        <begin position="116"/>
        <end position="221"/>
    </location>
</feature>
<keyword evidence="3 10" id="KW-1134">Transmembrane beta strand</keyword>
<sequence length="1025" mass="113571">MLKKNLIILILSVLAWNSAIAQEEVTGVVRDAQGPLPGANVSIKGTDTGSMTDMEGNYSITVEDENAILIFSFIGYDAKEIKVNGRSQIDVTLDSSQESLQEVVVTAQGIKKSQKALGYAISKVGSEEIERRPEADLARTLQGKVAGVTITPANGQTGSNSPIRIRGNISLTGSNAPLIIVNNVPFNGLLRDIDPNNIEQINILKGFNASVLYGSEGRNGVILIQTKSGSASVGEEQTSISYSTTVYTNIVSQLPEFQNNYSNGGEGEFSGTFLSNWGPAFSELGEVPHPYSPLGDIFPEYEGLSIPIEAKPNNVKNIFRSGIGTTHSLNFSSSKEKVAFNLSAGYTDEKGIIANNDLKRFNLSIGGNAQITEKLNISATLNYSNRKVNLVNDEDIFNLVFYLPRWIDLTELPYEDPATGESVYYRNDTNPLWILNNSGNRIEVPRTFGTFSTDYQLNDNINLTYRVGLDHENPSQFDYSNKGGFDNNSYKYGYLDLSSGKETVVDQTFLASFNYDLTEALNMEAQIGANSKLTQYEISESFSDNQIVYDFFRPSNFDATQAAYTTREENLAGVFGQFQFAFKNYLYATLSGRNDWGSTVESDYQSLFYPGASLSFIPTSAFDFGGPIINYLKLRGAYATSSGYPGAYRTRGTLVTDPRRFAASDGSFPITNRFSTRFANPNLKPELHKEFEIGIETNLFRNRVTLEASLYKRISEDQIVGAPLAGSSGFDRQFINLGRIDNEGVEVDLGIDIFETDYFSWNFRNIFTADESLVVKTTPTGADINITEDRFAVEGRPFGVIKGDYALRDDEGNLLISGNGSGTRVGEVISSSNIGLADRVIGDPNPDWRLTNINRIAFKDFNFSVQWEYRHGGEIHSSAVRNMLQRGVTRDTEDRDHAFVIPGYLADDDTGELLLDPNGDKIRNTIQMNSGRLGYSNYYTSNDLATWDTSILRLREISVGYSLRQSKFKNIPFERIDITLSGRNLWYRAPNFPKYVNYDPENDGLEGDSTIPSTRRIALGVSVNF</sequence>
<name>A0A1I2PZD3_9FLAO</name>
<keyword evidence="8" id="KW-0675">Receptor</keyword>
<dbReference type="PANTHER" id="PTHR30069:SF29">
    <property type="entry name" value="HEMOGLOBIN AND HEMOGLOBIN-HAPTOGLOBIN-BINDING PROTEIN 1-RELATED"/>
    <property type="match status" value="1"/>
</dbReference>
<dbReference type="SUPFAM" id="SSF49464">
    <property type="entry name" value="Carboxypeptidase regulatory domain-like"/>
    <property type="match status" value="1"/>
</dbReference>
<dbReference type="Gene3D" id="2.60.40.1120">
    <property type="entry name" value="Carboxypeptidase-like, regulatory domain"/>
    <property type="match status" value="1"/>
</dbReference>
<dbReference type="InterPro" id="IPR037066">
    <property type="entry name" value="Plug_dom_sf"/>
</dbReference>
<keyword evidence="9 10" id="KW-0998">Cell outer membrane</keyword>
<evidence type="ECO:0000256" key="4">
    <source>
        <dbReference type="ARBA" id="ARBA00022692"/>
    </source>
</evidence>
<keyword evidence="2 10" id="KW-0813">Transport</keyword>
<dbReference type="InterPro" id="IPR023996">
    <property type="entry name" value="TonB-dep_OMP_SusC/RagA"/>
</dbReference>
<keyword evidence="6 11" id="KW-0798">TonB box</keyword>
<dbReference type="Pfam" id="PF07715">
    <property type="entry name" value="Plug"/>
    <property type="match status" value="1"/>
</dbReference>
<reference evidence="16" key="1">
    <citation type="submission" date="2016-10" db="EMBL/GenBank/DDBJ databases">
        <authorList>
            <person name="Varghese N."/>
            <person name="Submissions S."/>
        </authorList>
    </citation>
    <scope>NUCLEOTIDE SEQUENCE [LARGE SCALE GENOMIC DNA]</scope>
    <source>
        <strain evidence="16">DSM 23515</strain>
    </source>
</reference>
<dbReference type="InterPro" id="IPR039426">
    <property type="entry name" value="TonB-dep_rcpt-like"/>
</dbReference>
<proteinExistence type="inferred from homology"/>
<dbReference type="GO" id="GO:0044718">
    <property type="term" value="P:siderophore transmembrane transport"/>
    <property type="evidence" value="ECO:0007669"/>
    <property type="project" value="TreeGrafter"/>
</dbReference>
<dbReference type="RefSeq" id="WP_093306498.1">
    <property type="nucleotide sequence ID" value="NZ_FOOH01000039.1"/>
</dbReference>
<evidence type="ECO:0000256" key="6">
    <source>
        <dbReference type="ARBA" id="ARBA00023077"/>
    </source>
</evidence>
<evidence type="ECO:0000313" key="16">
    <source>
        <dbReference type="Proteomes" id="UP000199116"/>
    </source>
</evidence>
<dbReference type="GO" id="GO:0009279">
    <property type="term" value="C:cell outer membrane"/>
    <property type="evidence" value="ECO:0007669"/>
    <property type="project" value="UniProtKB-SubCell"/>
</dbReference>
<keyword evidence="16" id="KW-1185">Reference proteome</keyword>
<evidence type="ECO:0000313" key="15">
    <source>
        <dbReference type="EMBL" id="SFG21635.1"/>
    </source>
</evidence>
<evidence type="ECO:0000256" key="3">
    <source>
        <dbReference type="ARBA" id="ARBA00022452"/>
    </source>
</evidence>
<dbReference type="PANTHER" id="PTHR30069">
    <property type="entry name" value="TONB-DEPENDENT OUTER MEMBRANE RECEPTOR"/>
    <property type="match status" value="1"/>
</dbReference>
<gene>
    <name evidence="15" type="ORF">SAMN04488033_1396</name>
</gene>
<comment type="subcellular location">
    <subcellularLocation>
        <location evidence="1 10">Cell outer membrane</location>
        <topology evidence="1 10">Multi-pass membrane protein</topology>
    </subcellularLocation>
</comment>
<evidence type="ECO:0000256" key="12">
    <source>
        <dbReference type="SAM" id="SignalP"/>
    </source>
</evidence>
<dbReference type="Pfam" id="PF13715">
    <property type="entry name" value="CarbopepD_reg_2"/>
    <property type="match status" value="1"/>
</dbReference>
<evidence type="ECO:0000256" key="5">
    <source>
        <dbReference type="ARBA" id="ARBA00022729"/>
    </source>
</evidence>
<feature type="domain" description="TonB-dependent receptor-like beta-barrel" evidence="13">
    <location>
        <begin position="423"/>
        <end position="790"/>
    </location>
</feature>
<evidence type="ECO:0000256" key="10">
    <source>
        <dbReference type="PROSITE-ProRule" id="PRU01360"/>
    </source>
</evidence>
<accession>A0A1I2PZD3</accession>
<organism evidence="15 16">
    <name type="scientific">Salegentibacter agarivorans</name>
    <dbReference type="NCBI Taxonomy" id="345907"/>
    <lineage>
        <taxon>Bacteria</taxon>
        <taxon>Pseudomonadati</taxon>
        <taxon>Bacteroidota</taxon>
        <taxon>Flavobacteriia</taxon>
        <taxon>Flavobacteriales</taxon>
        <taxon>Flavobacteriaceae</taxon>
        <taxon>Salegentibacter</taxon>
    </lineage>
</organism>
<keyword evidence="5 12" id="KW-0732">Signal</keyword>
<comment type="similarity">
    <text evidence="10 11">Belongs to the TonB-dependent receptor family.</text>
</comment>
<dbReference type="Gene3D" id="2.170.130.10">
    <property type="entry name" value="TonB-dependent receptor, plug domain"/>
    <property type="match status" value="1"/>
</dbReference>
<feature type="signal peptide" evidence="12">
    <location>
        <begin position="1"/>
        <end position="21"/>
    </location>
</feature>
<keyword evidence="7 10" id="KW-0472">Membrane</keyword>
<dbReference type="InterPro" id="IPR000531">
    <property type="entry name" value="Beta-barrel_TonB"/>
</dbReference>
<dbReference type="EMBL" id="FOOH01000039">
    <property type="protein sequence ID" value="SFG21635.1"/>
    <property type="molecule type" value="Genomic_DNA"/>
</dbReference>
<evidence type="ECO:0000256" key="9">
    <source>
        <dbReference type="ARBA" id="ARBA00023237"/>
    </source>
</evidence>
<dbReference type="SUPFAM" id="SSF56935">
    <property type="entry name" value="Porins"/>
    <property type="match status" value="1"/>
</dbReference>